<protein>
    <submittedName>
        <fullName evidence="1">Uncharacterized protein</fullName>
    </submittedName>
</protein>
<organism evidence="1 2">
    <name type="scientific">Butyrivibrio proteoclasticus</name>
    <dbReference type="NCBI Taxonomy" id="43305"/>
    <lineage>
        <taxon>Bacteria</taxon>
        <taxon>Bacillati</taxon>
        <taxon>Bacillota</taxon>
        <taxon>Clostridia</taxon>
        <taxon>Lachnospirales</taxon>
        <taxon>Lachnospiraceae</taxon>
        <taxon>Butyrivibrio</taxon>
    </lineage>
</organism>
<keyword evidence="2" id="KW-1185">Reference proteome</keyword>
<dbReference type="AlphaFoldDB" id="A0A1I5X0V8"/>
<dbReference type="EMBL" id="FOXO01000027">
    <property type="protein sequence ID" value="SFQ25633.1"/>
    <property type="molecule type" value="Genomic_DNA"/>
</dbReference>
<name>A0A1I5X0V8_9FIRM</name>
<dbReference type="Proteomes" id="UP000182624">
    <property type="component" value="Unassembled WGS sequence"/>
</dbReference>
<gene>
    <name evidence="1" type="ORF">SAMN04487928_12724</name>
</gene>
<evidence type="ECO:0000313" key="1">
    <source>
        <dbReference type="EMBL" id="SFQ25633.1"/>
    </source>
</evidence>
<reference evidence="2" key="1">
    <citation type="submission" date="2016-10" db="EMBL/GenBank/DDBJ databases">
        <authorList>
            <person name="Varghese N."/>
            <person name="Submissions S."/>
        </authorList>
    </citation>
    <scope>NUCLEOTIDE SEQUENCE [LARGE SCALE GENOMIC DNA]</scope>
    <source>
        <strain evidence="2">P18</strain>
    </source>
</reference>
<evidence type="ECO:0000313" key="2">
    <source>
        <dbReference type="Proteomes" id="UP000182624"/>
    </source>
</evidence>
<proteinExistence type="predicted"/>
<sequence>MAVPVTPRINIIIAAPEPLPLPKRKVQNGSLLFNAINIVTFLRYDKGRKYSIKG</sequence>
<accession>A0A1I5X0V8</accession>